<proteinExistence type="predicted"/>
<dbReference type="Gene3D" id="2.30.30.140">
    <property type="match status" value="1"/>
</dbReference>
<dbReference type="SMART" id="SM00293">
    <property type="entry name" value="PWWP"/>
    <property type="match status" value="1"/>
</dbReference>
<dbReference type="InterPro" id="IPR000313">
    <property type="entry name" value="PWWP_dom"/>
</dbReference>
<dbReference type="Pfam" id="PF00855">
    <property type="entry name" value="PWWP"/>
    <property type="match status" value="1"/>
</dbReference>
<comment type="caution">
    <text evidence="2">The sequence shown here is derived from an EMBL/GenBank/DDBJ whole genome shotgun (WGS) entry which is preliminary data.</text>
</comment>
<reference evidence="2" key="1">
    <citation type="journal article" date="2023" name="Mol. Biol. Evol.">
        <title>Third-Generation Sequencing Reveals the Adaptive Role of the Epigenome in Three Deep-Sea Polychaetes.</title>
        <authorList>
            <person name="Perez M."/>
            <person name="Aroh O."/>
            <person name="Sun Y."/>
            <person name="Lan Y."/>
            <person name="Juniper S.K."/>
            <person name="Young C.R."/>
            <person name="Angers B."/>
            <person name="Qian P.Y."/>
        </authorList>
    </citation>
    <scope>NUCLEOTIDE SEQUENCE</scope>
    <source>
        <strain evidence="2">P08H-3</strain>
    </source>
</reference>
<dbReference type="AlphaFoldDB" id="A0AAD9MNU4"/>
<feature type="domain" description="PWWP" evidence="1">
    <location>
        <begin position="170"/>
        <end position="228"/>
    </location>
</feature>
<name>A0AAD9MNU4_9ANNE</name>
<dbReference type="Proteomes" id="UP001208570">
    <property type="component" value="Unassembled WGS sequence"/>
</dbReference>
<sequence>MKENGQAQLVLNGWDIDSGKVVALRMARTEKKMGKYTHTYNLRRRISLRAEHKKRPILVYKTKRCKYLDRLVSRRKEMDRHRKEMDRHTHNLKLRRQTYSKLRTTPKKRQICVHQIPESVAVEEESSDKMPSIRPGQVQSVRKCCVDYSISGLRSSAALDDSNKHQEDVFRELVWAAVGHYPWWPAIIVPGPKGGILPADRNKSWVLWFGDHKVSKVPQKKIVPFIPIYRKFASPSKPRTSQ</sequence>
<gene>
    <name evidence="2" type="ORF">LSH36_2127g00014</name>
</gene>
<dbReference type="SUPFAM" id="SSF63748">
    <property type="entry name" value="Tudor/PWWP/MBT"/>
    <property type="match status" value="1"/>
</dbReference>
<evidence type="ECO:0000259" key="1">
    <source>
        <dbReference type="PROSITE" id="PS50812"/>
    </source>
</evidence>
<evidence type="ECO:0000313" key="2">
    <source>
        <dbReference type="EMBL" id="KAK2138968.1"/>
    </source>
</evidence>
<dbReference type="CDD" id="cd05835">
    <property type="entry name" value="PWWP_DNMT3"/>
    <property type="match status" value="1"/>
</dbReference>
<protein>
    <recommendedName>
        <fullName evidence="1">PWWP domain-containing protein</fullName>
    </recommendedName>
</protein>
<keyword evidence="3" id="KW-1185">Reference proteome</keyword>
<dbReference type="PROSITE" id="PS50812">
    <property type="entry name" value="PWWP"/>
    <property type="match status" value="1"/>
</dbReference>
<organism evidence="2 3">
    <name type="scientific">Paralvinella palmiformis</name>
    <dbReference type="NCBI Taxonomy" id="53620"/>
    <lineage>
        <taxon>Eukaryota</taxon>
        <taxon>Metazoa</taxon>
        <taxon>Spiralia</taxon>
        <taxon>Lophotrochozoa</taxon>
        <taxon>Annelida</taxon>
        <taxon>Polychaeta</taxon>
        <taxon>Sedentaria</taxon>
        <taxon>Canalipalpata</taxon>
        <taxon>Terebellida</taxon>
        <taxon>Terebelliformia</taxon>
        <taxon>Alvinellidae</taxon>
        <taxon>Paralvinella</taxon>
    </lineage>
</organism>
<accession>A0AAD9MNU4</accession>
<evidence type="ECO:0000313" key="3">
    <source>
        <dbReference type="Proteomes" id="UP001208570"/>
    </source>
</evidence>
<dbReference type="EMBL" id="JAODUP010002165">
    <property type="protein sequence ID" value="KAK2138968.1"/>
    <property type="molecule type" value="Genomic_DNA"/>
</dbReference>